<organism evidence="1 2">
    <name type="scientific">Methylobacterium pseudosasicola</name>
    <dbReference type="NCBI Taxonomy" id="582667"/>
    <lineage>
        <taxon>Bacteria</taxon>
        <taxon>Pseudomonadati</taxon>
        <taxon>Pseudomonadota</taxon>
        <taxon>Alphaproteobacteria</taxon>
        <taxon>Hyphomicrobiales</taxon>
        <taxon>Methylobacteriaceae</taxon>
        <taxon>Methylobacterium</taxon>
    </lineage>
</organism>
<gene>
    <name evidence="1" type="ORF">SAMN05192568_10559</name>
</gene>
<reference evidence="2" key="1">
    <citation type="submission" date="2016-10" db="EMBL/GenBank/DDBJ databases">
        <authorList>
            <person name="Varghese N."/>
            <person name="Submissions S."/>
        </authorList>
    </citation>
    <scope>NUCLEOTIDE SEQUENCE [LARGE SCALE GENOMIC DNA]</scope>
    <source>
        <strain evidence="2">BL36</strain>
    </source>
</reference>
<protein>
    <submittedName>
        <fullName evidence="1">Uncharacterized protein</fullName>
    </submittedName>
</protein>
<keyword evidence="2" id="KW-1185">Reference proteome</keyword>
<dbReference type="AlphaFoldDB" id="A0A1I4TLD0"/>
<proteinExistence type="predicted"/>
<dbReference type="Proteomes" id="UP000199048">
    <property type="component" value="Unassembled WGS sequence"/>
</dbReference>
<accession>A0A1I4TLD0</accession>
<evidence type="ECO:0000313" key="1">
    <source>
        <dbReference type="EMBL" id="SFM77360.1"/>
    </source>
</evidence>
<evidence type="ECO:0000313" key="2">
    <source>
        <dbReference type="Proteomes" id="UP000199048"/>
    </source>
</evidence>
<name>A0A1I4TLD0_9HYPH</name>
<dbReference type="EMBL" id="FOTK01000055">
    <property type="protein sequence ID" value="SFM77360.1"/>
    <property type="molecule type" value="Genomic_DNA"/>
</dbReference>
<sequence>MTLPVPTLRRCILVGLMLISLVALADGIARVQLANAVAGFQGSTADVAG</sequence>